<evidence type="ECO:0000313" key="2">
    <source>
        <dbReference type="Proteomes" id="UP001239111"/>
    </source>
</evidence>
<dbReference type="EMBL" id="CM056741">
    <property type="protein sequence ID" value="KAJ8686725.1"/>
    <property type="molecule type" value="Genomic_DNA"/>
</dbReference>
<proteinExistence type="predicted"/>
<comment type="caution">
    <text evidence="1">The sequence shown here is derived from an EMBL/GenBank/DDBJ whole genome shotgun (WGS) entry which is preliminary data.</text>
</comment>
<sequence>MQKVNGALERIKDLKQKFVQALAALPTQVAVIPDRKKSRAELYPFVPSLRCKTKQELENLSVFLKTRKEDVVPQFTGLINNIGGKGSAAETRNIPSRVIADEPSQVLTWVIDRGPPTTADAETVTGGEPNLIVGKFDLFDSMGCEFHRIHFFTSHNLELSLIGFFHFAPVVVTTRIGVKNQDGKDLSTTLGATMTTMQEWFRRAINELQGKYLKLERRLPDELRSRRKISAVMKLKKAISVSMTESTNWLSFIELQKFLMAI</sequence>
<reference evidence="1" key="1">
    <citation type="submission" date="2023-04" db="EMBL/GenBank/DDBJ databases">
        <title>A chromosome-level genome assembly of the parasitoid wasp Eretmocerus hayati.</title>
        <authorList>
            <person name="Zhong Y."/>
            <person name="Liu S."/>
            <person name="Liu Y."/>
        </authorList>
    </citation>
    <scope>NUCLEOTIDE SEQUENCE</scope>
    <source>
        <strain evidence="1">ZJU_SS_LIU_2023</strain>
    </source>
</reference>
<gene>
    <name evidence="1" type="ORF">QAD02_022519</name>
</gene>
<evidence type="ECO:0000313" key="1">
    <source>
        <dbReference type="EMBL" id="KAJ8686725.1"/>
    </source>
</evidence>
<dbReference type="Proteomes" id="UP001239111">
    <property type="component" value="Chromosome 1"/>
</dbReference>
<accession>A0ACC2PT06</accession>
<organism evidence="1 2">
    <name type="scientific">Eretmocerus hayati</name>
    <dbReference type="NCBI Taxonomy" id="131215"/>
    <lineage>
        <taxon>Eukaryota</taxon>
        <taxon>Metazoa</taxon>
        <taxon>Ecdysozoa</taxon>
        <taxon>Arthropoda</taxon>
        <taxon>Hexapoda</taxon>
        <taxon>Insecta</taxon>
        <taxon>Pterygota</taxon>
        <taxon>Neoptera</taxon>
        <taxon>Endopterygota</taxon>
        <taxon>Hymenoptera</taxon>
        <taxon>Apocrita</taxon>
        <taxon>Proctotrupomorpha</taxon>
        <taxon>Chalcidoidea</taxon>
        <taxon>Aphelinidae</taxon>
        <taxon>Aphelininae</taxon>
        <taxon>Eretmocerus</taxon>
    </lineage>
</organism>
<protein>
    <submittedName>
        <fullName evidence="1">Uncharacterized protein</fullName>
    </submittedName>
</protein>
<name>A0ACC2PT06_9HYME</name>
<keyword evidence="2" id="KW-1185">Reference proteome</keyword>